<gene>
    <name evidence="1" type="ORF">ARMOST_16963</name>
</gene>
<name>A0A284RXQ3_ARMOS</name>
<dbReference type="AlphaFoldDB" id="A0A284RXQ3"/>
<evidence type="ECO:0000313" key="1">
    <source>
        <dbReference type="EMBL" id="SJL13519.1"/>
    </source>
</evidence>
<protein>
    <submittedName>
        <fullName evidence="1">Uncharacterized protein</fullName>
    </submittedName>
</protein>
<sequence>MAHRKSTICQCCPQTIQQRQI</sequence>
<keyword evidence="2" id="KW-1185">Reference proteome</keyword>
<reference evidence="2" key="1">
    <citation type="journal article" date="2017" name="Nat. Ecol. Evol.">
        <title>Genome expansion and lineage-specific genetic innovations in the forest pathogenic fungi Armillaria.</title>
        <authorList>
            <person name="Sipos G."/>
            <person name="Prasanna A.N."/>
            <person name="Walter M.C."/>
            <person name="O'Connor E."/>
            <person name="Balint B."/>
            <person name="Krizsan K."/>
            <person name="Kiss B."/>
            <person name="Hess J."/>
            <person name="Varga T."/>
            <person name="Slot J."/>
            <person name="Riley R."/>
            <person name="Boka B."/>
            <person name="Rigling D."/>
            <person name="Barry K."/>
            <person name="Lee J."/>
            <person name="Mihaltcheva S."/>
            <person name="LaButti K."/>
            <person name="Lipzen A."/>
            <person name="Waldron R."/>
            <person name="Moloney N.M."/>
            <person name="Sperisen C."/>
            <person name="Kredics L."/>
            <person name="Vagvoelgyi C."/>
            <person name="Patrignani A."/>
            <person name="Fitzpatrick D."/>
            <person name="Nagy I."/>
            <person name="Doyle S."/>
            <person name="Anderson J.B."/>
            <person name="Grigoriev I.V."/>
            <person name="Gueldener U."/>
            <person name="Muensterkoetter M."/>
            <person name="Nagy L.G."/>
        </authorList>
    </citation>
    <scope>NUCLEOTIDE SEQUENCE [LARGE SCALE GENOMIC DNA]</scope>
    <source>
        <strain evidence="2">C18/9</strain>
    </source>
</reference>
<accession>A0A284RXQ3</accession>
<evidence type="ECO:0000313" key="2">
    <source>
        <dbReference type="Proteomes" id="UP000219338"/>
    </source>
</evidence>
<dbReference type="Proteomes" id="UP000219338">
    <property type="component" value="Unassembled WGS sequence"/>
</dbReference>
<dbReference type="EMBL" id="FUEG01000020">
    <property type="protein sequence ID" value="SJL13519.1"/>
    <property type="molecule type" value="Genomic_DNA"/>
</dbReference>
<organism evidence="1 2">
    <name type="scientific">Armillaria ostoyae</name>
    <name type="common">Armillaria root rot fungus</name>
    <dbReference type="NCBI Taxonomy" id="47428"/>
    <lineage>
        <taxon>Eukaryota</taxon>
        <taxon>Fungi</taxon>
        <taxon>Dikarya</taxon>
        <taxon>Basidiomycota</taxon>
        <taxon>Agaricomycotina</taxon>
        <taxon>Agaricomycetes</taxon>
        <taxon>Agaricomycetidae</taxon>
        <taxon>Agaricales</taxon>
        <taxon>Marasmiineae</taxon>
        <taxon>Physalacriaceae</taxon>
        <taxon>Armillaria</taxon>
    </lineage>
</organism>
<proteinExistence type="predicted"/>